<dbReference type="Proteomes" id="UP000054538">
    <property type="component" value="Unassembled WGS sequence"/>
</dbReference>
<dbReference type="InParanoid" id="A0A0D0E628"/>
<dbReference type="EMBL" id="KN824836">
    <property type="protein sequence ID" value="KIL00332.1"/>
    <property type="molecule type" value="Genomic_DNA"/>
</dbReference>
<protein>
    <submittedName>
        <fullName evidence="1">Uncharacterized protein</fullName>
    </submittedName>
</protein>
<gene>
    <name evidence="1" type="ORF">PAXRUDRAFT_130119</name>
</gene>
<name>A0A0D0E628_9AGAM</name>
<organism evidence="1 2">
    <name type="scientific">Paxillus rubicundulus Ve08.2h10</name>
    <dbReference type="NCBI Taxonomy" id="930991"/>
    <lineage>
        <taxon>Eukaryota</taxon>
        <taxon>Fungi</taxon>
        <taxon>Dikarya</taxon>
        <taxon>Basidiomycota</taxon>
        <taxon>Agaricomycotina</taxon>
        <taxon>Agaricomycetes</taxon>
        <taxon>Agaricomycetidae</taxon>
        <taxon>Boletales</taxon>
        <taxon>Paxilineae</taxon>
        <taxon>Paxillaceae</taxon>
        <taxon>Paxillus</taxon>
    </lineage>
</organism>
<evidence type="ECO:0000313" key="2">
    <source>
        <dbReference type="Proteomes" id="UP000054538"/>
    </source>
</evidence>
<proteinExistence type="predicted"/>
<reference evidence="1 2" key="1">
    <citation type="submission" date="2014-04" db="EMBL/GenBank/DDBJ databases">
        <authorList>
            <consortium name="DOE Joint Genome Institute"/>
            <person name="Kuo A."/>
            <person name="Kohler A."/>
            <person name="Jargeat P."/>
            <person name="Nagy L.G."/>
            <person name="Floudas D."/>
            <person name="Copeland A."/>
            <person name="Barry K.W."/>
            <person name="Cichocki N."/>
            <person name="Veneault-Fourrey C."/>
            <person name="LaButti K."/>
            <person name="Lindquist E.A."/>
            <person name="Lipzen A."/>
            <person name="Lundell T."/>
            <person name="Morin E."/>
            <person name="Murat C."/>
            <person name="Sun H."/>
            <person name="Tunlid A."/>
            <person name="Henrissat B."/>
            <person name="Grigoriev I.V."/>
            <person name="Hibbett D.S."/>
            <person name="Martin F."/>
            <person name="Nordberg H.P."/>
            <person name="Cantor M.N."/>
            <person name="Hua S.X."/>
        </authorList>
    </citation>
    <scope>NUCLEOTIDE SEQUENCE [LARGE SCALE GENOMIC DNA]</scope>
    <source>
        <strain evidence="1 2">Ve08.2h10</strain>
    </source>
</reference>
<keyword evidence="2" id="KW-1185">Reference proteome</keyword>
<accession>A0A0D0E628</accession>
<dbReference type="HOGENOM" id="CLU_2427690_0_0_1"/>
<evidence type="ECO:0000313" key="1">
    <source>
        <dbReference type="EMBL" id="KIL00332.1"/>
    </source>
</evidence>
<reference evidence="2" key="2">
    <citation type="submission" date="2015-01" db="EMBL/GenBank/DDBJ databases">
        <title>Evolutionary Origins and Diversification of the Mycorrhizal Mutualists.</title>
        <authorList>
            <consortium name="DOE Joint Genome Institute"/>
            <consortium name="Mycorrhizal Genomics Consortium"/>
            <person name="Kohler A."/>
            <person name="Kuo A."/>
            <person name="Nagy L.G."/>
            <person name="Floudas D."/>
            <person name="Copeland A."/>
            <person name="Barry K.W."/>
            <person name="Cichocki N."/>
            <person name="Veneault-Fourrey C."/>
            <person name="LaButti K."/>
            <person name="Lindquist E.A."/>
            <person name="Lipzen A."/>
            <person name="Lundell T."/>
            <person name="Morin E."/>
            <person name="Murat C."/>
            <person name="Riley R."/>
            <person name="Ohm R."/>
            <person name="Sun H."/>
            <person name="Tunlid A."/>
            <person name="Henrissat B."/>
            <person name="Grigoriev I.V."/>
            <person name="Hibbett D.S."/>
            <person name="Martin F."/>
        </authorList>
    </citation>
    <scope>NUCLEOTIDE SEQUENCE [LARGE SCALE GENOMIC DNA]</scope>
    <source>
        <strain evidence="2">Ve08.2h10</strain>
    </source>
</reference>
<dbReference type="AlphaFoldDB" id="A0A0D0E628"/>
<sequence>MLSIMSTLCLDVKCRSLAEADAATAVGFYKIFPAQCPYFSSRTVTFSVRSSSVGFLPLVVAFSLPQTSYMWGGFPCSPSSLYRMAQYRQRI</sequence>